<comment type="caution">
    <text evidence="2">The sequence shown here is derived from an EMBL/GenBank/DDBJ whole genome shotgun (WGS) entry which is preliminary data.</text>
</comment>
<sequence length="218" mass="24283">MVKSLAVLGATIVGMLSFVQALAVPDDAPTVVVPVGLKQTALFDNHADPPVPVFSMPIDVDCGPINVYMDILWKGMNFTKTRASVIDNFQGLIPNTGESYASFYQEHDRRSEQGKPEMTTVFRDTTITSFNLYSFFYGCEWNDVPHSCTITIAGKTPSGDDVGPQTFRFENDGQEQEMVKAVVEDFKDLLWITFDIGPEDLDTDVYGYIDSVEYEVFS</sequence>
<evidence type="ECO:0000313" key="3">
    <source>
        <dbReference type="Proteomes" id="UP000664534"/>
    </source>
</evidence>
<feature type="chain" id="PRO_5034987048" evidence="1">
    <location>
        <begin position="22"/>
        <end position="218"/>
    </location>
</feature>
<accession>A0A8H3J2Z7</accession>
<keyword evidence="3" id="KW-1185">Reference proteome</keyword>
<dbReference type="AlphaFoldDB" id="A0A8H3J2Z7"/>
<gene>
    <name evidence="2" type="ORF">IMSHALPRED_001621</name>
</gene>
<feature type="signal peptide" evidence="1">
    <location>
        <begin position="1"/>
        <end position="21"/>
    </location>
</feature>
<protein>
    <submittedName>
        <fullName evidence="2">Uncharacterized protein</fullName>
    </submittedName>
</protein>
<dbReference type="OrthoDB" id="4820608at2759"/>
<reference evidence="2" key="1">
    <citation type="submission" date="2021-03" db="EMBL/GenBank/DDBJ databases">
        <authorList>
            <person name="Tagirdzhanova G."/>
        </authorList>
    </citation>
    <scope>NUCLEOTIDE SEQUENCE</scope>
</reference>
<dbReference type="Proteomes" id="UP000664534">
    <property type="component" value="Unassembled WGS sequence"/>
</dbReference>
<dbReference type="EMBL" id="CAJPDT010000123">
    <property type="protein sequence ID" value="CAF9939761.1"/>
    <property type="molecule type" value="Genomic_DNA"/>
</dbReference>
<proteinExistence type="predicted"/>
<organism evidence="2 3">
    <name type="scientific">Imshaugia aleurites</name>
    <dbReference type="NCBI Taxonomy" id="172621"/>
    <lineage>
        <taxon>Eukaryota</taxon>
        <taxon>Fungi</taxon>
        <taxon>Dikarya</taxon>
        <taxon>Ascomycota</taxon>
        <taxon>Pezizomycotina</taxon>
        <taxon>Lecanoromycetes</taxon>
        <taxon>OSLEUM clade</taxon>
        <taxon>Lecanoromycetidae</taxon>
        <taxon>Lecanorales</taxon>
        <taxon>Lecanorineae</taxon>
        <taxon>Parmeliaceae</taxon>
        <taxon>Imshaugia</taxon>
    </lineage>
</organism>
<evidence type="ECO:0000256" key="1">
    <source>
        <dbReference type="SAM" id="SignalP"/>
    </source>
</evidence>
<keyword evidence="1" id="KW-0732">Signal</keyword>
<evidence type="ECO:0000313" key="2">
    <source>
        <dbReference type="EMBL" id="CAF9939761.1"/>
    </source>
</evidence>
<name>A0A8H3J2Z7_9LECA</name>